<evidence type="ECO:0000313" key="5">
    <source>
        <dbReference type="Proteomes" id="UP000710432"/>
    </source>
</evidence>
<dbReference type="Gene3D" id="3.30.420.40">
    <property type="match status" value="1"/>
</dbReference>
<dbReference type="FunFam" id="3.30.420.40:FF:000626">
    <property type="entry name" value="Actin 12"/>
    <property type="match status" value="1"/>
</dbReference>
<reference evidence="4" key="1">
    <citation type="submission" date="2020-03" db="EMBL/GenBank/DDBJ databases">
        <title>Studies in the Genomics of Life Span.</title>
        <authorList>
            <person name="Glass D."/>
        </authorList>
    </citation>
    <scope>NUCLEOTIDE SEQUENCE</scope>
    <source>
        <strain evidence="4">LTLLF</strain>
        <tissue evidence="4">Muscle</tissue>
    </source>
</reference>
<comment type="function">
    <text evidence="1">Actins are highly conserved proteins that are involved in various types of cell motility and are ubiquitously expressed in all eukaryotic cells.</text>
</comment>
<dbReference type="Pfam" id="PF00022">
    <property type="entry name" value="Actin"/>
    <property type="match status" value="2"/>
</dbReference>
<proteinExistence type="predicted"/>
<accession>A0A8J6GVZ8</accession>
<dbReference type="Gene3D" id="2.30.36.70">
    <property type="entry name" value="Actin, Chain A, domain 2"/>
    <property type="match status" value="1"/>
</dbReference>
<dbReference type="InterPro" id="IPR004000">
    <property type="entry name" value="Actin"/>
</dbReference>
<comment type="catalytic activity">
    <reaction evidence="3">
        <text>ATP + H2O = ADP + phosphate + H(+)</text>
        <dbReference type="Rhea" id="RHEA:13065"/>
        <dbReference type="ChEBI" id="CHEBI:15377"/>
        <dbReference type="ChEBI" id="CHEBI:15378"/>
        <dbReference type="ChEBI" id="CHEBI:30616"/>
        <dbReference type="ChEBI" id="CHEBI:43474"/>
        <dbReference type="ChEBI" id="CHEBI:456216"/>
    </reaction>
</comment>
<keyword evidence="2" id="KW-0378">Hydrolase</keyword>
<dbReference type="FunFam" id="3.90.640.10:FF:000047">
    <property type="entry name" value="Actin, alpha skeletal muscle"/>
    <property type="match status" value="1"/>
</dbReference>
<protein>
    <submittedName>
        <fullName evidence="4">Actin</fullName>
    </submittedName>
</protein>
<dbReference type="GO" id="GO:0016787">
    <property type="term" value="F:hydrolase activity"/>
    <property type="evidence" value="ECO:0007669"/>
    <property type="project" value="UniProtKB-KW"/>
</dbReference>
<dbReference type="Gene3D" id="3.90.640.10">
    <property type="entry name" value="Actin, Chain A, domain 4"/>
    <property type="match status" value="1"/>
</dbReference>
<dbReference type="Proteomes" id="UP000710432">
    <property type="component" value="Unassembled WGS sequence"/>
</dbReference>
<dbReference type="AlphaFoldDB" id="A0A8J6GVZ8"/>
<comment type="caution">
    <text evidence="4">The sequence shown here is derived from an EMBL/GenBank/DDBJ whole genome shotgun (WGS) entry which is preliminary data.</text>
</comment>
<dbReference type="EMBL" id="JAATJU010015746">
    <property type="protein sequence ID" value="KAH0517517.1"/>
    <property type="molecule type" value="Genomic_DNA"/>
</dbReference>
<evidence type="ECO:0000256" key="1">
    <source>
        <dbReference type="ARBA" id="ARBA00003520"/>
    </source>
</evidence>
<gene>
    <name evidence="4" type="ORF">LTLLF_120230</name>
</gene>
<dbReference type="PANTHER" id="PTHR11937">
    <property type="entry name" value="ACTIN"/>
    <property type="match status" value="1"/>
</dbReference>
<dbReference type="SUPFAM" id="SSF53067">
    <property type="entry name" value="Actin-like ATPase domain"/>
    <property type="match status" value="2"/>
</dbReference>
<organism evidence="4 5">
    <name type="scientific">Microtus ochrogaster</name>
    <name type="common">Prairie vole</name>
    <dbReference type="NCBI Taxonomy" id="79684"/>
    <lineage>
        <taxon>Eukaryota</taxon>
        <taxon>Metazoa</taxon>
        <taxon>Chordata</taxon>
        <taxon>Craniata</taxon>
        <taxon>Vertebrata</taxon>
        <taxon>Euteleostomi</taxon>
        <taxon>Mammalia</taxon>
        <taxon>Eutheria</taxon>
        <taxon>Euarchontoglires</taxon>
        <taxon>Glires</taxon>
        <taxon>Rodentia</taxon>
        <taxon>Myomorpha</taxon>
        <taxon>Muroidea</taxon>
        <taxon>Cricetidae</taxon>
        <taxon>Arvicolinae</taxon>
        <taxon>Microtus</taxon>
    </lineage>
</organism>
<dbReference type="InterPro" id="IPR043129">
    <property type="entry name" value="ATPase_NBD"/>
</dbReference>
<evidence type="ECO:0000256" key="3">
    <source>
        <dbReference type="ARBA" id="ARBA00049360"/>
    </source>
</evidence>
<name>A0A8J6GVZ8_MICOH</name>
<evidence type="ECO:0000313" key="4">
    <source>
        <dbReference type="EMBL" id="KAH0517517.1"/>
    </source>
</evidence>
<evidence type="ECO:0000256" key="2">
    <source>
        <dbReference type="ARBA" id="ARBA00022801"/>
    </source>
</evidence>
<sequence>MVKSQERVQVLALSGGPSGVIVGMDQKDSYVGDEAQSQRVNCVWLLTEAPLNRKANREKMTQMFETFNTPAMYVAIQVVLSLLHGYAVPHIISCLGLAGRDLTDYLMTILNEQGYSFTTVAEWEIVCGVKEKLCYVALDFEQEMTTTASSSSLKKNYELPDGQVITIGNE</sequence>